<keyword evidence="3" id="KW-1185">Reference proteome</keyword>
<feature type="region of interest" description="Disordered" evidence="1">
    <location>
        <begin position="1"/>
        <end position="20"/>
    </location>
</feature>
<reference evidence="2 3" key="1">
    <citation type="submission" date="2019-03" db="EMBL/GenBank/DDBJ databases">
        <title>First draft genome of Liparis tanakae, snailfish: a comprehensive survey of snailfish specific genes.</title>
        <authorList>
            <person name="Kim W."/>
            <person name="Song I."/>
            <person name="Jeong J.-H."/>
            <person name="Kim D."/>
            <person name="Kim S."/>
            <person name="Ryu S."/>
            <person name="Song J.Y."/>
            <person name="Lee S.K."/>
        </authorList>
    </citation>
    <scope>NUCLEOTIDE SEQUENCE [LARGE SCALE GENOMIC DNA]</scope>
    <source>
        <tissue evidence="2">Muscle</tissue>
    </source>
</reference>
<evidence type="ECO:0000313" key="2">
    <source>
        <dbReference type="EMBL" id="TNN63022.1"/>
    </source>
</evidence>
<evidence type="ECO:0000313" key="3">
    <source>
        <dbReference type="Proteomes" id="UP000314294"/>
    </source>
</evidence>
<evidence type="ECO:0000256" key="1">
    <source>
        <dbReference type="SAM" id="MobiDB-lite"/>
    </source>
</evidence>
<dbReference type="EMBL" id="SRLO01000281">
    <property type="protein sequence ID" value="TNN63022.1"/>
    <property type="molecule type" value="Genomic_DNA"/>
</dbReference>
<name>A0A4Z2HE08_9TELE</name>
<sequence>MFTETFPPNSRRFGSKPENTTSTVDLLQLHLYTCTCTCTHAHISQMTILSESCRRKRSPSGLQSSAQANTFGTIYPQHRHVTITQLQLEFAQPAEQLAESSEVKGR</sequence>
<dbReference type="AlphaFoldDB" id="A0A4Z2HE08"/>
<proteinExistence type="predicted"/>
<gene>
    <name evidence="2" type="ORF">EYF80_026750</name>
</gene>
<comment type="caution">
    <text evidence="2">The sequence shown here is derived from an EMBL/GenBank/DDBJ whole genome shotgun (WGS) entry which is preliminary data.</text>
</comment>
<dbReference type="Proteomes" id="UP000314294">
    <property type="component" value="Unassembled WGS sequence"/>
</dbReference>
<accession>A0A4Z2HE08</accession>
<organism evidence="2 3">
    <name type="scientific">Liparis tanakae</name>
    <name type="common">Tanaka's snailfish</name>
    <dbReference type="NCBI Taxonomy" id="230148"/>
    <lineage>
        <taxon>Eukaryota</taxon>
        <taxon>Metazoa</taxon>
        <taxon>Chordata</taxon>
        <taxon>Craniata</taxon>
        <taxon>Vertebrata</taxon>
        <taxon>Euteleostomi</taxon>
        <taxon>Actinopterygii</taxon>
        <taxon>Neopterygii</taxon>
        <taxon>Teleostei</taxon>
        <taxon>Neoteleostei</taxon>
        <taxon>Acanthomorphata</taxon>
        <taxon>Eupercaria</taxon>
        <taxon>Perciformes</taxon>
        <taxon>Cottioidei</taxon>
        <taxon>Cottales</taxon>
        <taxon>Liparidae</taxon>
        <taxon>Liparis</taxon>
    </lineage>
</organism>
<protein>
    <submittedName>
        <fullName evidence="2">Uncharacterized protein</fullName>
    </submittedName>
</protein>